<sequence>MPPPCSPYSALPDSDAEAAPPAGRIPLFLATATLCAACWVGGWAAGSANNNSNNNKVGLLAATGGARDLLPSIGMSVAGGTRAKVPPIDAAGGAAFGELHVVMHYPGFRQAACPGGAQVGSSLDSFRSTTQLEAHSEQNDTYTAVLRYQLSQAGTRVMLTFFLNSGVYEDHIPAECMVLCPSFSSAGMQAWGPRTFVTLPANASPISVDVWPYFCEFSGSTYVHELWSSQAQRPFNVTIRVPASLRQNMLPRPGNQMPSVLIRLDSQFFFPEMAGGGDTFLGGLSAEGVTRELIFIDVDFTLHGDPLWRHPLLVPTPLKGCQNSSAALESWPSISSTWEGYKPSYEKLKGDYGFGQADALLGFLFDEMLPVLAKEHLPSAPGGQELALRDLDVGLWGLSDSGYTAWYGAWARPGDFDVALMQTPYFLWNCGEALDIVAQTGSEWMRRARAGEFGARSPRFYMDHGMQEDPEAYTVPVEAMYGSLRKLGLEDGKDVFLVRGVGDGHYNQPFYKRAAKALVALYAAEGGDLSYSAPPRSVYWPTGVDLVE</sequence>
<dbReference type="AlphaFoldDB" id="A0A813KVF2"/>
<dbReference type="InterPro" id="IPR029058">
    <property type="entry name" value="AB_hydrolase_fold"/>
</dbReference>
<dbReference type="Gene3D" id="3.40.50.1820">
    <property type="entry name" value="alpha/beta hydrolase"/>
    <property type="match status" value="1"/>
</dbReference>
<organism evidence="1 2">
    <name type="scientific">Polarella glacialis</name>
    <name type="common">Dinoflagellate</name>
    <dbReference type="NCBI Taxonomy" id="89957"/>
    <lineage>
        <taxon>Eukaryota</taxon>
        <taxon>Sar</taxon>
        <taxon>Alveolata</taxon>
        <taxon>Dinophyceae</taxon>
        <taxon>Suessiales</taxon>
        <taxon>Suessiaceae</taxon>
        <taxon>Polarella</taxon>
    </lineage>
</organism>
<reference evidence="1" key="1">
    <citation type="submission" date="2021-02" db="EMBL/GenBank/DDBJ databases">
        <authorList>
            <person name="Dougan E. K."/>
            <person name="Rhodes N."/>
            <person name="Thang M."/>
            <person name="Chan C."/>
        </authorList>
    </citation>
    <scope>NUCLEOTIDE SEQUENCE</scope>
</reference>
<proteinExistence type="predicted"/>
<comment type="caution">
    <text evidence="1">The sequence shown here is derived from an EMBL/GenBank/DDBJ whole genome shotgun (WGS) entry which is preliminary data.</text>
</comment>
<dbReference type="Proteomes" id="UP000626109">
    <property type="component" value="Unassembled WGS sequence"/>
</dbReference>
<gene>
    <name evidence="1" type="ORF">PGLA2088_LOCUS37454</name>
</gene>
<dbReference type="EMBL" id="CAJNNW010032481">
    <property type="protein sequence ID" value="CAE8713307.1"/>
    <property type="molecule type" value="Genomic_DNA"/>
</dbReference>
<dbReference type="SUPFAM" id="SSF53474">
    <property type="entry name" value="alpha/beta-Hydrolases"/>
    <property type="match status" value="1"/>
</dbReference>
<accession>A0A813KVF2</accession>
<protein>
    <submittedName>
        <fullName evidence="1">Uncharacterized protein</fullName>
    </submittedName>
</protein>
<name>A0A813KVF2_POLGL</name>
<evidence type="ECO:0000313" key="2">
    <source>
        <dbReference type="Proteomes" id="UP000626109"/>
    </source>
</evidence>
<evidence type="ECO:0000313" key="1">
    <source>
        <dbReference type="EMBL" id="CAE8713307.1"/>
    </source>
</evidence>